<dbReference type="InterPro" id="IPR032466">
    <property type="entry name" value="Metal_Hydrolase"/>
</dbReference>
<dbReference type="Gene3D" id="3.20.20.140">
    <property type="entry name" value="Metal-dependent hydrolases"/>
    <property type="match status" value="1"/>
</dbReference>
<dbReference type="AlphaFoldDB" id="W4LQ43"/>
<dbReference type="HOGENOM" id="CLU_039329_0_0_7"/>
<evidence type="ECO:0000256" key="2">
    <source>
        <dbReference type="SAM" id="MobiDB-lite"/>
    </source>
</evidence>
<accession>W4LQ43</accession>
<dbReference type="Proteomes" id="UP000019140">
    <property type="component" value="Unassembled WGS sequence"/>
</dbReference>
<keyword evidence="1" id="KW-0456">Lyase</keyword>
<dbReference type="GO" id="GO:0016831">
    <property type="term" value="F:carboxy-lyase activity"/>
    <property type="evidence" value="ECO:0007669"/>
    <property type="project" value="InterPro"/>
</dbReference>
<dbReference type="GO" id="GO:0019748">
    <property type="term" value="P:secondary metabolic process"/>
    <property type="evidence" value="ECO:0007669"/>
    <property type="project" value="TreeGrafter"/>
</dbReference>
<feature type="region of interest" description="Disordered" evidence="2">
    <location>
        <begin position="50"/>
        <end position="86"/>
    </location>
</feature>
<evidence type="ECO:0000256" key="1">
    <source>
        <dbReference type="ARBA" id="ARBA00023239"/>
    </source>
</evidence>
<reference evidence="4 5" key="1">
    <citation type="journal article" date="2014" name="Nature">
        <title>An environmental bacterial taxon with a large and distinct metabolic repertoire.</title>
        <authorList>
            <person name="Wilson M.C."/>
            <person name="Mori T."/>
            <person name="Ruckert C."/>
            <person name="Uria A.R."/>
            <person name="Helf M.J."/>
            <person name="Takada K."/>
            <person name="Gernert C."/>
            <person name="Steffens U.A."/>
            <person name="Heycke N."/>
            <person name="Schmitt S."/>
            <person name="Rinke C."/>
            <person name="Helfrich E.J."/>
            <person name="Brachmann A.O."/>
            <person name="Gurgui C."/>
            <person name="Wakimoto T."/>
            <person name="Kracht M."/>
            <person name="Crusemann M."/>
            <person name="Hentschel U."/>
            <person name="Abe I."/>
            <person name="Matsunaga S."/>
            <person name="Kalinowski J."/>
            <person name="Takeyama H."/>
            <person name="Piel J."/>
        </authorList>
    </citation>
    <scope>NUCLEOTIDE SEQUENCE [LARGE SCALE GENOMIC DNA]</scope>
    <source>
        <strain evidence="5">TSY2</strain>
    </source>
</reference>
<name>W4LQ43_9BACT</name>
<dbReference type="GO" id="GO:0005737">
    <property type="term" value="C:cytoplasm"/>
    <property type="evidence" value="ECO:0007669"/>
    <property type="project" value="TreeGrafter"/>
</dbReference>
<feature type="domain" description="Amidohydrolase-related" evidence="3">
    <location>
        <begin position="13"/>
        <end position="372"/>
    </location>
</feature>
<evidence type="ECO:0000259" key="3">
    <source>
        <dbReference type="Pfam" id="PF04909"/>
    </source>
</evidence>
<dbReference type="EMBL" id="AZHX01001765">
    <property type="protein sequence ID" value="ETX00088.1"/>
    <property type="molecule type" value="Genomic_DNA"/>
</dbReference>
<dbReference type="InterPro" id="IPR006680">
    <property type="entry name" value="Amidohydro-rel"/>
</dbReference>
<sequence length="373" mass="42769">MSKNGFQVMDSDMHVIEPADLWQRYMEPAFQGRVTGLTRVERDLGVALDGENLSSSRMPTPQALEGLRRERESQNEKYRDGDENGWDAHSQVRAMDQEGIDVAVLYPSRALFTLAYDGMDPKLAAAIGRAYNDWMYEFCQDYPERLYGAGHIAPHDVDTAVAETRRCVEDLKFKAIFLRPNIVNGVSWHDSYYDPLWEACESLGIPVGFHEGGRPPHIAQVGDREFSTSMLHHTCSHSMGMMLASVSFCGGGILERFPKLKVAFLEGNCSWVPWLLWRMDEHQEWKGYEHPDLTKKPSEYFKRQCYVSVECDETPSKYADDAGYGLNVVFSTDYPHPDSKYPHAVDSFFKLDLKDETRRNFLWNNCARLYDID</sequence>
<dbReference type="PANTHER" id="PTHR21240">
    <property type="entry name" value="2-AMINO-3-CARBOXYLMUCONATE-6-SEMIALDEHYDE DECARBOXYLASE"/>
    <property type="match status" value="1"/>
</dbReference>
<dbReference type="Pfam" id="PF04909">
    <property type="entry name" value="Amidohydro_2"/>
    <property type="match status" value="1"/>
</dbReference>
<comment type="caution">
    <text evidence="4">The sequence shown here is derived from an EMBL/GenBank/DDBJ whole genome shotgun (WGS) entry which is preliminary data.</text>
</comment>
<dbReference type="PANTHER" id="PTHR21240:SF28">
    <property type="entry name" value="ISO-OROTATE DECARBOXYLASE (EUROFUNG)"/>
    <property type="match status" value="1"/>
</dbReference>
<evidence type="ECO:0000313" key="5">
    <source>
        <dbReference type="Proteomes" id="UP000019140"/>
    </source>
</evidence>
<gene>
    <name evidence="4" type="ORF">ETSY2_39760</name>
</gene>
<evidence type="ECO:0000313" key="4">
    <source>
        <dbReference type="EMBL" id="ETX00088.1"/>
    </source>
</evidence>
<dbReference type="SUPFAM" id="SSF51556">
    <property type="entry name" value="Metallo-dependent hydrolases"/>
    <property type="match status" value="1"/>
</dbReference>
<feature type="compositionally biased region" description="Basic and acidic residues" evidence="2">
    <location>
        <begin position="66"/>
        <end position="82"/>
    </location>
</feature>
<dbReference type="GO" id="GO:0016787">
    <property type="term" value="F:hydrolase activity"/>
    <property type="evidence" value="ECO:0007669"/>
    <property type="project" value="InterPro"/>
</dbReference>
<proteinExistence type="predicted"/>
<organism evidence="4 5">
    <name type="scientific">Candidatus Entotheonella gemina</name>
    <dbReference type="NCBI Taxonomy" id="1429439"/>
    <lineage>
        <taxon>Bacteria</taxon>
        <taxon>Pseudomonadati</taxon>
        <taxon>Nitrospinota/Tectimicrobiota group</taxon>
        <taxon>Candidatus Tectimicrobiota</taxon>
        <taxon>Candidatus Entotheonellia</taxon>
        <taxon>Candidatus Entotheonellales</taxon>
        <taxon>Candidatus Entotheonellaceae</taxon>
        <taxon>Candidatus Entotheonella</taxon>
    </lineage>
</organism>
<dbReference type="InterPro" id="IPR032465">
    <property type="entry name" value="ACMSD"/>
</dbReference>
<protein>
    <recommendedName>
        <fullName evidence="3">Amidohydrolase-related domain-containing protein</fullName>
    </recommendedName>
</protein>
<keyword evidence="5" id="KW-1185">Reference proteome</keyword>